<gene>
    <name evidence="1" type="ORF">ACFQAU_18595</name>
</gene>
<sequence length="88" mass="9526">MTDPEKPAPGEVVLPEIGENLTRNEIMDVLADEGYPAGGRKGWLKQVLTQLATEQRESPNGTRAELVAEITDILNENVPGDPKADDSL</sequence>
<reference evidence="2" key="1">
    <citation type="journal article" date="2019" name="Int. J. Syst. Evol. Microbiol.">
        <title>The Global Catalogue of Microorganisms (GCM) 10K type strain sequencing project: providing services to taxonomists for standard genome sequencing and annotation.</title>
        <authorList>
            <consortium name="The Broad Institute Genomics Platform"/>
            <consortium name="The Broad Institute Genome Sequencing Center for Infectious Disease"/>
            <person name="Wu L."/>
            <person name="Ma J."/>
        </authorList>
    </citation>
    <scope>NUCLEOTIDE SEQUENCE [LARGE SCALE GENOMIC DNA]</scope>
    <source>
        <strain evidence="2">NBRC 111368</strain>
    </source>
</reference>
<protein>
    <recommendedName>
        <fullName evidence="3">Rho termination factor N-terminal domain-containing protein</fullName>
    </recommendedName>
</protein>
<name>A0ABW1Z523_9RHOB</name>
<accession>A0ABW1Z523</accession>
<keyword evidence="2" id="KW-1185">Reference proteome</keyword>
<proteinExistence type="predicted"/>
<dbReference type="EMBL" id="JBHSWA010000003">
    <property type="protein sequence ID" value="MFC6643415.1"/>
    <property type="molecule type" value="Genomic_DNA"/>
</dbReference>
<evidence type="ECO:0008006" key="3">
    <source>
        <dbReference type="Google" id="ProtNLM"/>
    </source>
</evidence>
<dbReference type="Proteomes" id="UP001596403">
    <property type="component" value="Unassembled WGS sequence"/>
</dbReference>
<evidence type="ECO:0000313" key="2">
    <source>
        <dbReference type="Proteomes" id="UP001596403"/>
    </source>
</evidence>
<organism evidence="1 2">
    <name type="scientific">Sulfitobacter profundi</name>
    <dbReference type="NCBI Taxonomy" id="2679961"/>
    <lineage>
        <taxon>Bacteria</taxon>
        <taxon>Pseudomonadati</taxon>
        <taxon>Pseudomonadota</taxon>
        <taxon>Alphaproteobacteria</taxon>
        <taxon>Rhodobacterales</taxon>
        <taxon>Roseobacteraceae</taxon>
        <taxon>Sulfitobacter</taxon>
    </lineage>
</organism>
<dbReference type="RefSeq" id="WP_132446479.1">
    <property type="nucleotide sequence ID" value="NZ_JBHSWA010000003.1"/>
</dbReference>
<comment type="caution">
    <text evidence="1">The sequence shown here is derived from an EMBL/GenBank/DDBJ whole genome shotgun (WGS) entry which is preliminary data.</text>
</comment>
<evidence type="ECO:0000313" key="1">
    <source>
        <dbReference type="EMBL" id="MFC6643415.1"/>
    </source>
</evidence>